<feature type="domain" description="Serine aminopeptidase S33" evidence="1">
    <location>
        <begin position="182"/>
        <end position="236"/>
    </location>
</feature>
<dbReference type="Gene3D" id="3.40.50.1820">
    <property type="entry name" value="alpha/beta hydrolase"/>
    <property type="match status" value="1"/>
</dbReference>
<dbReference type="PANTHER" id="PTHR12277">
    <property type="entry name" value="ALPHA/BETA HYDROLASE DOMAIN-CONTAINING PROTEIN"/>
    <property type="match status" value="1"/>
</dbReference>
<feature type="domain" description="AB hydrolase-1" evidence="2">
    <location>
        <begin position="78"/>
        <end position="175"/>
    </location>
</feature>
<dbReference type="EMBL" id="JBHSMU010000003">
    <property type="protein sequence ID" value="MFC5458531.1"/>
    <property type="molecule type" value="Genomic_DNA"/>
</dbReference>
<dbReference type="RefSeq" id="WP_379779464.1">
    <property type="nucleotide sequence ID" value="NZ_JBHSMU010000003.1"/>
</dbReference>
<dbReference type="Pfam" id="PF12697">
    <property type="entry name" value="Abhydrolase_6"/>
    <property type="match status" value="1"/>
</dbReference>
<evidence type="ECO:0000313" key="4">
    <source>
        <dbReference type="Proteomes" id="UP001596050"/>
    </source>
</evidence>
<accession>A0ABW0KZP6</accession>
<evidence type="ECO:0000259" key="2">
    <source>
        <dbReference type="Pfam" id="PF12697"/>
    </source>
</evidence>
<comment type="caution">
    <text evidence="3">The sequence shown here is derived from an EMBL/GenBank/DDBJ whole genome shotgun (WGS) entry which is preliminary data.</text>
</comment>
<gene>
    <name evidence="3" type="ORF">ACFPN5_01750</name>
</gene>
<dbReference type="InterPro" id="IPR000073">
    <property type="entry name" value="AB_hydrolase_1"/>
</dbReference>
<dbReference type="Pfam" id="PF12146">
    <property type="entry name" value="Hydrolase_4"/>
    <property type="match status" value="1"/>
</dbReference>
<keyword evidence="3" id="KW-0378">Hydrolase</keyword>
<proteinExistence type="predicted"/>
<dbReference type="InterPro" id="IPR022742">
    <property type="entry name" value="Hydrolase_4"/>
</dbReference>
<dbReference type="Proteomes" id="UP001596050">
    <property type="component" value="Unassembled WGS sequence"/>
</dbReference>
<dbReference type="GO" id="GO:0016787">
    <property type="term" value="F:hydrolase activity"/>
    <property type="evidence" value="ECO:0007669"/>
    <property type="project" value="UniProtKB-KW"/>
</dbReference>
<name>A0ABW0KZP6_9BURK</name>
<sequence length="248" mass="26520">MILLIVIAGYAAACLLLFAAQRSFIYFPPQTPSVLAPRTSTLAVPGAQVKVSERPRQGNKAVIYLGGNAEDVSASLPLLDSAFPDHALYLMHYRGYAGSSGKPTEKALVSDALALFDQVRGGHSDIVVIGRSLGTGVAVQVAALRPVSRLVLVTPFDSLGALAARQFPFFPVRWLLQDKYESWRHAPRVTAPTLLIVAGQDEIIPVRSSTQLFSRFASGVATINIIDGAGHNGISESPAYIPALQWAK</sequence>
<evidence type="ECO:0000259" key="1">
    <source>
        <dbReference type="Pfam" id="PF12146"/>
    </source>
</evidence>
<organism evidence="3 4">
    <name type="scientific">Massilia niabensis</name>
    <dbReference type="NCBI Taxonomy" id="544910"/>
    <lineage>
        <taxon>Bacteria</taxon>
        <taxon>Pseudomonadati</taxon>
        <taxon>Pseudomonadota</taxon>
        <taxon>Betaproteobacteria</taxon>
        <taxon>Burkholderiales</taxon>
        <taxon>Oxalobacteraceae</taxon>
        <taxon>Telluria group</taxon>
        <taxon>Massilia</taxon>
    </lineage>
</organism>
<keyword evidence="4" id="KW-1185">Reference proteome</keyword>
<protein>
    <submittedName>
        <fullName evidence="3">Alpha/beta hydrolase</fullName>
    </submittedName>
</protein>
<dbReference type="InterPro" id="IPR029058">
    <property type="entry name" value="AB_hydrolase_fold"/>
</dbReference>
<reference evidence="4" key="1">
    <citation type="journal article" date="2019" name="Int. J. Syst. Evol. Microbiol.">
        <title>The Global Catalogue of Microorganisms (GCM) 10K type strain sequencing project: providing services to taxonomists for standard genome sequencing and annotation.</title>
        <authorList>
            <consortium name="The Broad Institute Genomics Platform"/>
            <consortium name="The Broad Institute Genome Sequencing Center for Infectious Disease"/>
            <person name="Wu L."/>
            <person name="Ma J."/>
        </authorList>
    </citation>
    <scope>NUCLEOTIDE SEQUENCE [LARGE SCALE GENOMIC DNA]</scope>
    <source>
        <strain evidence="4">KACC 12649</strain>
    </source>
</reference>
<dbReference type="SUPFAM" id="SSF53474">
    <property type="entry name" value="alpha/beta-Hydrolases"/>
    <property type="match status" value="1"/>
</dbReference>
<evidence type="ECO:0000313" key="3">
    <source>
        <dbReference type="EMBL" id="MFC5458531.1"/>
    </source>
</evidence>